<dbReference type="RefSeq" id="WP_001038650.1">
    <property type="nucleotide sequence ID" value="NZ_AP018784.2"/>
</dbReference>
<dbReference type="Proteomes" id="UP001285616">
    <property type="component" value="Unassembled WGS sequence"/>
</dbReference>
<evidence type="ECO:0000313" key="4">
    <source>
        <dbReference type="EMBL" id="HAH4525258.1"/>
    </source>
</evidence>
<reference evidence="6 8" key="2">
    <citation type="submission" date="2019-01" db="EMBL/GenBank/DDBJ databases">
        <title>Genomic analysis of febrile catheter-associated UTI E. coli isolates.</title>
        <authorList>
            <person name="Potter R."/>
            <person name="Zou Z."/>
            <person name="Henderson J."/>
            <person name="Dantas G."/>
        </authorList>
    </citation>
    <scope>NUCLEOTIDE SEQUENCE [LARGE SCALE GENOMIC DNA]</scope>
    <source>
        <strain evidence="6 8">29_CAASB</strain>
    </source>
</reference>
<reference evidence="4" key="3">
    <citation type="submission" date="2019-12" db="EMBL/GenBank/DDBJ databases">
        <authorList>
            <consortium name="NCBI Pathogen Detection Project"/>
        </authorList>
    </citation>
    <scope>NUCLEOTIDE SEQUENCE</scope>
    <source>
        <strain evidence="5">C0382</strain>
        <strain evidence="4">EC00763</strain>
    </source>
</reference>
<keyword evidence="1" id="KW-0472">Membrane</keyword>
<organism evidence="6 8">
    <name type="scientific">Escherichia coli</name>
    <dbReference type="NCBI Taxonomy" id="562"/>
    <lineage>
        <taxon>Bacteria</taxon>
        <taxon>Pseudomonadati</taxon>
        <taxon>Pseudomonadota</taxon>
        <taxon>Gammaproteobacteria</taxon>
        <taxon>Enterobacterales</taxon>
        <taxon>Enterobacteriaceae</taxon>
        <taxon>Escherichia</taxon>
    </lineage>
</organism>
<evidence type="ECO:0000313" key="3">
    <source>
        <dbReference type="EMBL" id="EMJ5256004.1"/>
    </source>
</evidence>
<reference evidence="3" key="5">
    <citation type="submission" date="2024-02" db="EMBL/GenBank/DDBJ databases">
        <authorList>
            <consortium name="Clinical and Environmental Microbiology Branch: Whole genome sequencing antimicrobial resistance pathogens in the healthcare setting"/>
        </authorList>
    </citation>
    <scope>NUCLEOTIDE SEQUENCE</scope>
    <source>
        <strain evidence="3">1924188</strain>
    </source>
</reference>
<gene>
    <name evidence="6" type="ORF">EPS76_26330</name>
    <name evidence="4" type="ORF">GRC73_14730</name>
    <name evidence="5" type="ORF">HIE29_004330</name>
    <name evidence="7" type="ORF">OGM49_25805</name>
    <name evidence="3" type="ORF">R8O40_004310</name>
</gene>
<evidence type="ECO:0000313" key="5">
    <source>
        <dbReference type="EMBL" id="HAH7770837.1"/>
    </source>
</evidence>
<reference evidence="4" key="1">
    <citation type="journal article" date="2018" name="Genome Biol.">
        <title>SKESA: strategic k-mer extension for scrupulous assemblies.</title>
        <authorList>
            <person name="Souvorov A."/>
            <person name="Agarwala R."/>
            <person name="Lipman D.J."/>
        </authorList>
    </citation>
    <scope>NUCLEOTIDE SEQUENCE [LARGE SCALE GENOMIC DNA]</scope>
    <source>
        <strain evidence="5">C0382</strain>
        <strain evidence="4">EC00763</strain>
    </source>
</reference>
<sequence length="282" mass="33324">MNKNESISYTEMQKFFAREIKEVGGRPITSKNLELSLLPIHARENLSAPEMPWYTEVNDIYMEFRRSPFWMVAGYVFLGFMLSLLSISILSIVAFSFYEMGFNSDLLFLYLLAFVLGCFILPGAAKIAFFTPHYLPIRFNRKTQKIYVSDLIIEGNIFFGKIKLTFHEYDWKDVEGWEVSRHFSKSMPYNGLHLVVNRENDINALRQTRVYTTRAPWSAQEMARQKNYIPQIWLYCHNYMAYKTVSGAKNKPQPFIFLRNNWLFKWPKEMDKRSRSSKILSE</sequence>
<evidence type="ECO:0000313" key="6">
    <source>
        <dbReference type="EMBL" id="RXD04488.1"/>
    </source>
</evidence>
<dbReference type="Proteomes" id="UP000843571">
    <property type="component" value="Unassembled WGS sequence"/>
</dbReference>
<dbReference type="EMBL" id="CP107128">
    <property type="protein sequence ID" value="WLM95962.1"/>
    <property type="molecule type" value="Genomic_DNA"/>
</dbReference>
<feature type="transmembrane region" description="Helical" evidence="1">
    <location>
        <begin position="107"/>
        <end position="135"/>
    </location>
</feature>
<protein>
    <recommendedName>
        <fullName evidence="2">DUF6708 domain-containing protein</fullName>
    </recommendedName>
</protein>
<feature type="transmembrane region" description="Helical" evidence="1">
    <location>
        <begin position="69"/>
        <end position="95"/>
    </location>
</feature>
<evidence type="ECO:0000256" key="1">
    <source>
        <dbReference type="SAM" id="Phobius"/>
    </source>
</evidence>
<dbReference type="InterPro" id="IPR046554">
    <property type="entry name" value="DUF6708"/>
</dbReference>
<dbReference type="EMBL" id="SCJN01000421">
    <property type="protein sequence ID" value="RXD04488.1"/>
    <property type="molecule type" value="Genomic_DNA"/>
</dbReference>
<dbReference type="EMBL" id="DABBJX010000015">
    <property type="protein sequence ID" value="HAH4525258.1"/>
    <property type="molecule type" value="Genomic_DNA"/>
</dbReference>
<dbReference type="EMBL" id="ABONVU020000019">
    <property type="protein sequence ID" value="EMJ5256004.1"/>
    <property type="molecule type" value="Genomic_DNA"/>
</dbReference>
<dbReference type="AlphaFoldDB" id="A0A061KZN2"/>
<dbReference type="Pfam" id="PF20455">
    <property type="entry name" value="DUF6708"/>
    <property type="match status" value="1"/>
</dbReference>
<evidence type="ECO:0000313" key="8">
    <source>
        <dbReference type="Proteomes" id="UP000288730"/>
    </source>
</evidence>
<keyword evidence="1" id="KW-0812">Transmembrane</keyword>
<dbReference type="EMBL" id="DABCJL010000012">
    <property type="protein sequence ID" value="HAH7770837.1"/>
    <property type="molecule type" value="Genomic_DNA"/>
</dbReference>
<accession>A0A061KZN2</accession>
<keyword evidence="1" id="KW-1133">Transmembrane helix</keyword>
<dbReference type="Proteomes" id="UP001180189">
    <property type="component" value="Chromosome"/>
</dbReference>
<feature type="domain" description="DUF6708" evidence="2">
    <location>
        <begin position="124"/>
        <end position="247"/>
    </location>
</feature>
<proteinExistence type="predicted"/>
<dbReference type="Proteomes" id="UP000288730">
    <property type="component" value="Unassembled WGS sequence"/>
</dbReference>
<evidence type="ECO:0000259" key="2">
    <source>
        <dbReference type="Pfam" id="PF20455"/>
    </source>
</evidence>
<evidence type="ECO:0000313" key="7">
    <source>
        <dbReference type="EMBL" id="WLM95962.1"/>
    </source>
</evidence>
<reference evidence="7" key="4">
    <citation type="journal article" date="2023" name="Microorganisms">
        <title>Comparative Genomic Analysis of ST131 Subclade C2 of ESBL-Producing E. coli Isolates from Patients with Recurrent and Sporadic Urinary Tract Infections.</title>
        <authorList>
            <person name="Jaen-Luchoro D."/>
            <person name="Kahnamouei A."/>
            <person name="Yazdanshenas S."/>
            <person name="Lindblom A."/>
            <person name="Samuelsson E."/>
            <person name="Ahren C."/>
            <person name="Karami N."/>
        </authorList>
    </citation>
    <scope>NUCLEOTIDE SEQUENCE</scope>
    <source>
        <strain evidence="7">S7</strain>
    </source>
</reference>
<name>A0A061KZN2_ECOLX</name>